<evidence type="ECO:0000259" key="2">
    <source>
        <dbReference type="Pfam" id="PF13556"/>
    </source>
</evidence>
<evidence type="ECO:0000259" key="3">
    <source>
        <dbReference type="Pfam" id="PF17853"/>
    </source>
</evidence>
<dbReference type="Pfam" id="PF13556">
    <property type="entry name" value="HTH_30"/>
    <property type="match status" value="1"/>
</dbReference>
<dbReference type="Pfam" id="PF17853">
    <property type="entry name" value="GGDEF_2"/>
    <property type="match status" value="1"/>
</dbReference>
<dbReference type="PANTHER" id="PTHR33744:SF17">
    <property type="entry name" value="CONSERVED PROTEIN"/>
    <property type="match status" value="1"/>
</dbReference>
<feature type="domain" description="PucR C-terminal helix-turn-helix" evidence="2">
    <location>
        <begin position="465"/>
        <end position="519"/>
    </location>
</feature>
<keyword evidence="5" id="KW-1185">Reference proteome</keyword>
<dbReference type="PANTHER" id="PTHR33744">
    <property type="entry name" value="CARBOHYDRATE DIACID REGULATOR"/>
    <property type="match status" value="1"/>
</dbReference>
<dbReference type="EMBL" id="FOBF01000004">
    <property type="protein sequence ID" value="SEL28255.1"/>
    <property type="molecule type" value="Genomic_DNA"/>
</dbReference>
<dbReference type="OrthoDB" id="3190266at2"/>
<evidence type="ECO:0000313" key="5">
    <source>
        <dbReference type="Proteomes" id="UP000198953"/>
    </source>
</evidence>
<evidence type="ECO:0000256" key="1">
    <source>
        <dbReference type="ARBA" id="ARBA00006754"/>
    </source>
</evidence>
<feature type="domain" description="CdaR GGDEF-like" evidence="3">
    <location>
        <begin position="291"/>
        <end position="414"/>
    </location>
</feature>
<name>A0A1H7NZ32_9ACTN</name>
<dbReference type="InterPro" id="IPR051448">
    <property type="entry name" value="CdaR-like_regulators"/>
</dbReference>
<dbReference type="InterPro" id="IPR025736">
    <property type="entry name" value="PucR_C-HTH_dom"/>
</dbReference>
<dbReference type="Gene3D" id="1.10.10.2840">
    <property type="entry name" value="PucR C-terminal helix-turn-helix domain"/>
    <property type="match status" value="1"/>
</dbReference>
<accession>A0A1H7NZ32</accession>
<comment type="similarity">
    <text evidence="1">Belongs to the CdaR family.</text>
</comment>
<organism evidence="4 5">
    <name type="scientific">Nonomuraea pusilla</name>
    <dbReference type="NCBI Taxonomy" id="46177"/>
    <lineage>
        <taxon>Bacteria</taxon>
        <taxon>Bacillati</taxon>
        <taxon>Actinomycetota</taxon>
        <taxon>Actinomycetes</taxon>
        <taxon>Streptosporangiales</taxon>
        <taxon>Streptosporangiaceae</taxon>
        <taxon>Nonomuraea</taxon>
    </lineage>
</organism>
<dbReference type="InterPro" id="IPR042070">
    <property type="entry name" value="PucR_C-HTH_sf"/>
</dbReference>
<gene>
    <name evidence="4" type="ORF">SAMN05660976_02202</name>
</gene>
<dbReference type="Proteomes" id="UP000198953">
    <property type="component" value="Unassembled WGS sequence"/>
</dbReference>
<dbReference type="STRING" id="46177.SAMN05660976_02202"/>
<evidence type="ECO:0000313" key="4">
    <source>
        <dbReference type="EMBL" id="SEL28255.1"/>
    </source>
</evidence>
<dbReference type="AlphaFoldDB" id="A0A1H7NZ32"/>
<sequence length="546" mass="56190">MCAGLSLARLLQVLEPGGPSVAAAPYGLDVAVSVPVLYDPLEAGVSRPGAVVLLVGVDPAAPSSAAVVAGLEGAAAAVVRSDPGPAVVHAAEGAGVALVVLTAPLPWARVYELAEGASGEREPAAGGAAAEALAAVPPGDLHALADDAAALLERPVVLLDTEWRLLAHSAVQGRWTDELQRELILNRAVPESEAPSATRRLLLAGNRALRFVNEEGGSPVWRVGVGIKSAGHPVGMLWVLEGPSALPEERLSVVEDVARLGGPHVARHVAARTRDRERRGRLAGLAIDGRDAAAACRSLGIDLAAGCAVAAVRPDGPAVPATPPGGSAPPGDGPAGLLDAVAASLAARRRGAACVQRDGTVYCLVPGPAPRRLLAEVAADLGGRRPIRAGVGPVARDARGLHRSRRLAELVLAVLEERGDRGVRAAGEEDPGLWARVAVRELGELLAARPGLLLHDLPALDGHEETALAWIEELGDAVRAARRLGLHPNGVRYRVRRLAELGLDLGDPDTRLLAWLRLRLPVAAGQRPAEMQVAGPAAARVADEGD</sequence>
<dbReference type="InterPro" id="IPR041522">
    <property type="entry name" value="CdaR_GGDEF"/>
</dbReference>
<proteinExistence type="inferred from homology"/>
<dbReference type="RefSeq" id="WP_091099977.1">
    <property type="nucleotide sequence ID" value="NZ_FOBF01000004.1"/>
</dbReference>
<reference evidence="4 5" key="1">
    <citation type="submission" date="2016-10" db="EMBL/GenBank/DDBJ databases">
        <authorList>
            <person name="de Groot N.N."/>
        </authorList>
    </citation>
    <scope>NUCLEOTIDE SEQUENCE [LARGE SCALE GENOMIC DNA]</scope>
    <source>
        <strain evidence="4 5">DSM 43357</strain>
    </source>
</reference>
<protein>
    <submittedName>
        <fullName evidence="4">PucR C-terminal helix-turn-helix domain-containing protein</fullName>
    </submittedName>
</protein>